<dbReference type="InterPro" id="IPR011992">
    <property type="entry name" value="EF-hand-dom_pair"/>
</dbReference>
<dbReference type="InterPro" id="IPR018247">
    <property type="entry name" value="EF_Hand_1_Ca_BS"/>
</dbReference>
<organism evidence="16">
    <name type="scientific">Zea mays</name>
    <name type="common">Maize</name>
    <dbReference type="NCBI Taxonomy" id="4577"/>
    <lineage>
        <taxon>Eukaryota</taxon>
        <taxon>Viridiplantae</taxon>
        <taxon>Streptophyta</taxon>
        <taxon>Embryophyta</taxon>
        <taxon>Tracheophyta</taxon>
        <taxon>Spermatophyta</taxon>
        <taxon>Magnoliopsida</taxon>
        <taxon>Liliopsida</taxon>
        <taxon>Poales</taxon>
        <taxon>Poaceae</taxon>
        <taxon>PACMAD clade</taxon>
        <taxon>Panicoideae</taxon>
        <taxon>Andropogonodae</taxon>
        <taxon>Andropogoneae</taxon>
        <taxon>Tripsacinae</taxon>
        <taxon>Zea</taxon>
    </lineage>
</organism>
<keyword evidence="9 13" id="KW-0067">ATP-binding</keyword>
<sequence length="428" mass="47298">MGNACSGALRSKYLHSFKHAASQRHDSEYSASADDSPRKPTPPATTDAHAPAPPAAAMRRGAAGATPDLGSVLGHPTPNLRDLYALGRKLGQGQFGTTYLCTELATGIDYACKSISKRKLITKEDVDDVRREIQIMHHLSGHKNVVAIKGAYEDQVYVHIVMELCAGGELFDRIIQRGHYSERKAAALTRIIVGVVEACHSLGVMHRDLKPENFLLANRDDDLSLKAIDFGLSVFFKPGKLLLQLQNRKLLPFHCDIVIAESLSEEEIAGLKEMFQIMDTDNSGAITYDELKEGLRKYGSTLKDTEIRDLMEAADIDNSGTIDYIEFIAATLHLNKLEREEHLVAAFSYFDKDGSGYITVDELQQACKEHNMPDAFLDDVINEADQDNDGRIDYGEFVAMMTKGNMGVGRRTMRNSLNISMRDAPGAF</sequence>
<dbReference type="GO" id="GO:0004674">
    <property type="term" value="F:protein serine/threonine kinase activity"/>
    <property type="evidence" value="ECO:0007669"/>
    <property type="project" value="UniProtKB-KW"/>
</dbReference>
<evidence type="ECO:0000256" key="15">
    <source>
        <dbReference type="SAM" id="MobiDB-lite"/>
    </source>
</evidence>
<evidence type="ECO:0000256" key="13">
    <source>
        <dbReference type="PROSITE-ProRule" id="PRU10141"/>
    </source>
</evidence>
<dbReference type="PROSITE" id="PS50011">
    <property type="entry name" value="PROTEIN_KINASE_DOM"/>
    <property type="match status" value="1"/>
</dbReference>
<evidence type="ECO:0000256" key="3">
    <source>
        <dbReference type="ARBA" id="ARBA00022679"/>
    </source>
</evidence>
<dbReference type="FunFam" id="3.30.200.20:FF:000004">
    <property type="entry name" value="Calcium-dependent protein kinase 1"/>
    <property type="match status" value="1"/>
</dbReference>
<dbReference type="PANTHER" id="PTHR24349">
    <property type="entry name" value="SERINE/THREONINE-PROTEIN KINASE"/>
    <property type="match status" value="1"/>
</dbReference>
<dbReference type="SMART" id="SM00220">
    <property type="entry name" value="S_TKc"/>
    <property type="match status" value="1"/>
</dbReference>
<evidence type="ECO:0000256" key="14">
    <source>
        <dbReference type="RuleBase" id="RU000304"/>
    </source>
</evidence>
<keyword evidence="7 16" id="KW-0418">Kinase</keyword>
<feature type="binding site" evidence="13">
    <location>
        <position position="113"/>
    </location>
    <ligand>
        <name>ATP</name>
        <dbReference type="ChEBI" id="CHEBI:30616"/>
    </ligand>
</feature>
<evidence type="ECO:0000256" key="2">
    <source>
        <dbReference type="ARBA" id="ARBA00022527"/>
    </source>
</evidence>
<dbReference type="Pfam" id="PF00069">
    <property type="entry name" value="Pkinase"/>
    <property type="match status" value="1"/>
</dbReference>
<dbReference type="PROSITE" id="PS00108">
    <property type="entry name" value="PROTEIN_KINASE_ST"/>
    <property type="match status" value="1"/>
</dbReference>
<evidence type="ECO:0000256" key="6">
    <source>
        <dbReference type="ARBA" id="ARBA00022741"/>
    </source>
</evidence>
<evidence type="ECO:0000256" key="1">
    <source>
        <dbReference type="ARBA" id="ARBA00012513"/>
    </source>
</evidence>
<keyword evidence="6 13" id="KW-0547">Nucleotide-binding</keyword>
<dbReference type="PROSITE" id="PS50222">
    <property type="entry name" value="EF_HAND_2"/>
    <property type="match status" value="4"/>
</dbReference>
<evidence type="ECO:0000256" key="12">
    <source>
        <dbReference type="ARBA" id="ARBA00048679"/>
    </source>
</evidence>
<dbReference type="GO" id="GO:0005524">
    <property type="term" value="F:ATP binding"/>
    <property type="evidence" value="ECO:0007669"/>
    <property type="project" value="UniProtKB-UniRule"/>
</dbReference>
<name>A0A1D6E1T1_MAIZE</name>
<dbReference type="EMBL" id="CM007648">
    <property type="protein sequence ID" value="ONM14626.1"/>
    <property type="molecule type" value="Genomic_DNA"/>
</dbReference>
<gene>
    <name evidence="16" type="ORF">ZEAMMB73_Zm00001d002540</name>
</gene>
<evidence type="ECO:0000256" key="9">
    <source>
        <dbReference type="ARBA" id="ARBA00022840"/>
    </source>
</evidence>
<comment type="catalytic activity">
    <reaction evidence="11">
        <text>L-threonyl-[protein] + ATP = O-phospho-L-threonyl-[protein] + ADP + H(+)</text>
        <dbReference type="Rhea" id="RHEA:46608"/>
        <dbReference type="Rhea" id="RHEA-COMP:11060"/>
        <dbReference type="Rhea" id="RHEA-COMP:11605"/>
        <dbReference type="ChEBI" id="CHEBI:15378"/>
        <dbReference type="ChEBI" id="CHEBI:30013"/>
        <dbReference type="ChEBI" id="CHEBI:30616"/>
        <dbReference type="ChEBI" id="CHEBI:61977"/>
        <dbReference type="ChEBI" id="CHEBI:456216"/>
        <dbReference type="EC" id="2.7.11.1"/>
    </reaction>
</comment>
<dbReference type="Gene3D" id="3.30.200.20">
    <property type="entry name" value="Phosphorylase Kinase, domain 1"/>
    <property type="match status" value="1"/>
</dbReference>
<feature type="compositionally biased region" description="Low complexity" evidence="15">
    <location>
        <begin position="44"/>
        <end position="67"/>
    </location>
</feature>
<comment type="similarity">
    <text evidence="10">Belongs to the protein kinase superfamily. Ser/Thr protein kinase family. CDPK subfamily.</text>
</comment>
<accession>A0A1D6E1T1</accession>
<dbReference type="GO" id="GO:0005509">
    <property type="term" value="F:calcium ion binding"/>
    <property type="evidence" value="ECO:0007669"/>
    <property type="project" value="InterPro"/>
</dbReference>
<keyword evidence="4" id="KW-0479">Metal-binding</keyword>
<protein>
    <recommendedName>
        <fullName evidence="1">non-specific serine/threonine protein kinase</fullName>
        <ecNumber evidence="1">2.7.11.1</ecNumber>
    </recommendedName>
</protein>
<dbReference type="AlphaFoldDB" id="A0A1D6E1T1"/>
<feature type="region of interest" description="Disordered" evidence="15">
    <location>
        <begin position="24"/>
        <end position="74"/>
    </location>
</feature>
<dbReference type="PROSITE" id="PS00018">
    <property type="entry name" value="EF_HAND_1"/>
    <property type="match status" value="4"/>
</dbReference>
<dbReference type="PROSITE" id="PS00107">
    <property type="entry name" value="PROTEIN_KINASE_ATP"/>
    <property type="match status" value="1"/>
</dbReference>
<dbReference type="Gene3D" id="1.10.510.10">
    <property type="entry name" value="Transferase(Phosphotransferase) domain 1"/>
    <property type="match status" value="1"/>
</dbReference>
<dbReference type="SUPFAM" id="SSF47473">
    <property type="entry name" value="EF-hand"/>
    <property type="match status" value="1"/>
</dbReference>
<keyword evidence="8" id="KW-0106">Calcium</keyword>
<dbReference type="CDD" id="cd00051">
    <property type="entry name" value="EFh"/>
    <property type="match status" value="1"/>
</dbReference>
<dbReference type="InterPro" id="IPR011009">
    <property type="entry name" value="Kinase-like_dom_sf"/>
</dbReference>
<dbReference type="InterPro" id="IPR008271">
    <property type="entry name" value="Ser/Thr_kinase_AS"/>
</dbReference>
<proteinExistence type="inferred from homology"/>
<evidence type="ECO:0000313" key="16">
    <source>
        <dbReference type="EMBL" id="ONM14626.1"/>
    </source>
</evidence>
<keyword evidence="5" id="KW-0677">Repeat</keyword>
<evidence type="ECO:0000256" key="8">
    <source>
        <dbReference type="ARBA" id="ARBA00022837"/>
    </source>
</evidence>
<dbReference type="EC" id="2.7.11.1" evidence="1"/>
<dbReference type="Gene3D" id="1.10.238.10">
    <property type="entry name" value="EF-hand"/>
    <property type="match status" value="2"/>
</dbReference>
<keyword evidence="3" id="KW-0808">Transferase</keyword>
<dbReference type="Pfam" id="PF13499">
    <property type="entry name" value="EF-hand_7"/>
    <property type="match status" value="2"/>
</dbReference>
<evidence type="ECO:0000256" key="7">
    <source>
        <dbReference type="ARBA" id="ARBA00022777"/>
    </source>
</evidence>
<keyword evidence="2 14" id="KW-0723">Serine/threonine-protein kinase</keyword>
<dbReference type="SUPFAM" id="SSF56112">
    <property type="entry name" value="Protein kinase-like (PK-like)"/>
    <property type="match status" value="1"/>
</dbReference>
<dbReference type="InterPro" id="IPR000719">
    <property type="entry name" value="Prot_kinase_dom"/>
</dbReference>
<dbReference type="InterPro" id="IPR002048">
    <property type="entry name" value="EF_hand_dom"/>
</dbReference>
<evidence type="ECO:0000256" key="10">
    <source>
        <dbReference type="ARBA" id="ARBA00024334"/>
    </source>
</evidence>
<dbReference type="InterPro" id="IPR017441">
    <property type="entry name" value="Protein_kinase_ATP_BS"/>
</dbReference>
<dbReference type="InterPro" id="IPR050205">
    <property type="entry name" value="CDPK_Ser/Thr_kinases"/>
</dbReference>
<evidence type="ECO:0000256" key="5">
    <source>
        <dbReference type="ARBA" id="ARBA00022737"/>
    </source>
</evidence>
<dbReference type="FunFam" id="1.10.238.10:FF:000015">
    <property type="entry name" value="Calcium-dependent protein kinase 1"/>
    <property type="match status" value="1"/>
</dbReference>
<comment type="catalytic activity">
    <reaction evidence="12">
        <text>L-seryl-[protein] + ATP = O-phospho-L-seryl-[protein] + ADP + H(+)</text>
        <dbReference type="Rhea" id="RHEA:17989"/>
        <dbReference type="Rhea" id="RHEA-COMP:9863"/>
        <dbReference type="Rhea" id="RHEA-COMP:11604"/>
        <dbReference type="ChEBI" id="CHEBI:15378"/>
        <dbReference type="ChEBI" id="CHEBI:29999"/>
        <dbReference type="ChEBI" id="CHEBI:30616"/>
        <dbReference type="ChEBI" id="CHEBI:83421"/>
        <dbReference type="ChEBI" id="CHEBI:456216"/>
        <dbReference type="EC" id="2.7.11.1"/>
    </reaction>
</comment>
<dbReference type="SMART" id="SM00054">
    <property type="entry name" value="EFh"/>
    <property type="match status" value="4"/>
</dbReference>
<evidence type="ECO:0000256" key="11">
    <source>
        <dbReference type="ARBA" id="ARBA00047899"/>
    </source>
</evidence>
<evidence type="ECO:0000256" key="4">
    <source>
        <dbReference type="ARBA" id="ARBA00022723"/>
    </source>
</evidence>
<dbReference type="ExpressionAtlas" id="A0A1D6E1T1">
    <property type="expression patterns" value="baseline and differential"/>
</dbReference>
<reference evidence="16" key="1">
    <citation type="submission" date="2015-12" db="EMBL/GenBank/DDBJ databases">
        <title>Update maize B73 reference genome by single molecule sequencing technologies.</title>
        <authorList>
            <consortium name="Maize Genome Sequencing Project"/>
            <person name="Ware D."/>
        </authorList>
    </citation>
    <scope>NUCLEOTIDE SEQUENCE [LARGE SCALE GENOMIC DNA]</scope>
    <source>
        <tissue evidence="16">Seedling</tissue>
    </source>
</reference>